<dbReference type="Proteomes" id="UP000009183">
    <property type="component" value="Chromosome 1"/>
</dbReference>
<dbReference type="GO" id="GO:0005509">
    <property type="term" value="F:calcium ion binding"/>
    <property type="evidence" value="ECO:0000318"/>
    <property type="project" value="GO_Central"/>
</dbReference>
<proteinExistence type="predicted"/>
<organism evidence="2 3">
    <name type="scientific">Vitis vinifera</name>
    <name type="common">Grape</name>
    <dbReference type="NCBI Taxonomy" id="29760"/>
    <lineage>
        <taxon>Eukaryota</taxon>
        <taxon>Viridiplantae</taxon>
        <taxon>Streptophyta</taxon>
        <taxon>Embryophyta</taxon>
        <taxon>Tracheophyta</taxon>
        <taxon>Spermatophyta</taxon>
        <taxon>Magnoliopsida</taxon>
        <taxon>eudicotyledons</taxon>
        <taxon>Gunneridae</taxon>
        <taxon>Pentapetalae</taxon>
        <taxon>rosids</taxon>
        <taxon>Vitales</taxon>
        <taxon>Vitaceae</taxon>
        <taxon>Viteae</taxon>
        <taxon>Vitis</taxon>
    </lineage>
</organism>
<evidence type="ECO:0000313" key="2">
    <source>
        <dbReference type="EMBL" id="CCB51264.1"/>
    </source>
</evidence>
<dbReference type="Gene3D" id="1.10.238.10">
    <property type="entry name" value="EF-hand"/>
    <property type="match status" value="1"/>
</dbReference>
<dbReference type="GO" id="GO:0005737">
    <property type="term" value="C:cytoplasm"/>
    <property type="evidence" value="ECO:0000318"/>
    <property type="project" value="GO_Central"/>
</dbReference>
<dbReference type="EMBL" id="FN595754">
    <property type="protein sequence ID" value="CCB51264.1"/>
    <property type="molecule type" value="Genomic_DNA"/>
</dbReference>
<protein>
    <recommendedName>
        <fullName evidence="1">EF-hand domain-containing protein</fullName>
    </recommendedName>
</protein>
<dbReference type="HOGENOM" id="CLU_2727367_0_0_1"/>
<reference evidence="3" key="1">
    <citation type="journal article" date="2007" name="Nature">
        <title>The grapevine genome sequence suggests ancestral hexaploidization in major angiosperm phyla.</title>
        <authorList>
            <consortium name="The French-Italian Public Consortium for Grapevine Genome Characterization."/>
            <person name="Jaillon O."/>
            <person name="Aury J.-M."/>
            <person name="Noel B."/>
            <person name="Policriti A."/>
            <person name="Clepet C."/>
            <person name="Casagrande A."/>
            <person name="Choisne N."/>
            <person name="Aubourg S."/>
            <person name="Vitulo N."/>
            <person name="Jubin C."/>
            <person name="Vezzi A."/>
            <person name="Legeai F."/>
            <person name="Hugueney P."/>
            <person name="Dasilva C."/>
            <person name="Horner D."/>
            <person name="Mica E."/>
            <person name="Jublot D."/>
            <person name="Poulain J."/>
            <person name="Bruyere C."/>
            <person name="Billault A."/>
            <person name="Segurens B."/>
            <person name="Gouyvenoux M."/>
            <person name="Ugarte E."/>
            <person name="Cattonaro F."/>
            <person name="Anthouard V."/>
            <person name="Vico V."/>
            <person name="Del Fabbro C."/>
            <person name="Alaux M."/>
            <person name="Di Gaspero G."/>
            <person name="Dumas V."/>
            <person name="Felice N."/>
            <person name="Paillard S."/>
            <person name="Juman I."/>
            <person name="Moroldo M."/>
            <person name="Scalabrin S."/>
            <person name="Canaguier A."/>
            <person name="Le Clainche I."/>
            <person name="Malacrida G."/>
            <person name="Durand E."/>
            <person name="Pesole G."/>
            <person name="Laucou V."/>
            <person name="Chatelet P."/>
            <person name="Merdinoglu D."/>
            <person name="Delledonne M."/>
            <person name="Pezzotti M."/>
            <person name="Lecharny A."/>
            <person name="Scarpelli C."/>
            <person name="Artiguenave F."/>
            <person name="Pe M.E."/>
            <person name="Valle G."/>
            <person name="Morgante M."/>
            <person name="Caboche M."/>
            <person name="Adam-Blondon A.-F."/>
            <person name="Weissenbach J."/>
            <person name="Quetier F."/>
            <person name="Wincker P."/>
        </authorList>
    </citation>
    <scope>NUCLEOTIDE SEQUENCE [LARGE SCALE GENOMIC DNA]</scope>
    <source>
        <strain evidence="3">cv. Pinot noir / PN40024</strain>
    </source>
</reference>
<dbReference type="InterPro" id="IPR011992">
    <property type="entry name" value="EF-hand-dom_pair"/>
</dbReference>
<feature type="domain" description="EF-hand" evidence="1">
    <location>
        <begin position="31"/>
        <end position="66"/>
    </location>
</feature>
<evidence type="ECO:0000259" key="1">
    <source>
        <dbReference type="PROSITE" id="PS50222"/>
    </source>
</evidence>
<name>F6HG71_VITVI</name>
<gene>
    <name evidence="2" type="ordered locus">VIT_01s0010g02960</name>
</gene>
<dbReference type="InterPro" id="IPR002048">
    <property type="entry name" value="EF_hand_dom"/>
</dbReference>
<dbReference type="SUPFAM" id="SSF47473">
    <property type="entry name" value="EF-hand"/>
    <property type="match status" value="1"/>
</dbReference>
<dbReference type="PaxDb" id="29760-VIT_01s0010g02960.t01"/>
<dbReference type="STRING" id="29760.F6HG71"/>
<sequence>MGCWDWRNLWGGWRGRMGWWGWRNLWGGWRERMKEFREAIGMYEMDGGGCITPKSLKRMLSRLGESRSVEEF</sequence>
<keyword evidence="3" id="KW-1185">Reference proteome</keyword>
<dbReference type="AlphaFoldDB" id="F6HG71"/>
<accession>F6HG71</accession>
<evidence type="ECO:0000313" key="3">
    <source>
        <dbReference type="Proteomes" id="UP000009183"/>
    </source>
</evidence>
<dbReference type="InParanoid" id="F6HG71"/>
<dbReference type="GO" id="GO:0030234">
    <property type="term" value="F:enzyme regulator activity"/>
    <property type="evidence" value="ECO:0000318"/>
    <property type="project" value="GO_Central"/>
</dbReference>
<dbReference type="PROSITE" id="PS50222">
    <property type="entry name" value="EF_HAND_2"/>
    <property type="match status" value="1"/>
</dbReference>